<name>A0A6J5QCR9_9CAUD</name>
<evidence type="ECO:0000256" key="1">
    <source>
        <dbReference type="SAM" id="MobiDB-lite"/>
    </source>
</evidence>
<dbReference type="EMBL" id="LR797022">
    <property type="protein sequence ID" value="CAB4181352.1"/>
    <property type="molecule type" value="Genomic_DNA"/>
</dbReference>
<reference evidence="2" key="1">
    <citation type="submission" date="2020-05" db="EMBL/GenBank/DDBJ databases">
        <authorList>
            <person name="Chiriac C."/>
            <person name="Salcher M."/>
            <person name="Ghai R."/>
            <person name="Kavagutti S V."/>
        </authorList>
    </citation>
    <scope>NUCLEOTIDE SEQUENCE</scope>
</reference>
<accession>A0A6J5QCR9</accession>
<sequence length="90" mass="10559">MSSGRAWKQNLPTTTHNTHRKELTMTATPYEMRFQYYMAAREQLQNSYSAKFNEAVIRKEDGFAGVYPEYPNEEEIFRLAEAIKAFAEKK</sequence>
<feature type="region of interest" description="Disordered" evidence="1">
    <location>
        <begin position="1"/>
        <end position="21"/>
    </location>
</feature>
<organism evidence="2">
    <name type="scientific">uncultured Caudovirales phage</name>
    <dbReference type="NCBI Taxonomy" id="2100421"/>
    <lineage>
        <taxon>Viruses</taxon>
        <taxon>Duplodnaviria</taxon>
        <taxon>Heunggongvirae</taxon>
        <taxon>Uroviricota</taxon>
        <taxon>Caudoviricetes</taxon>
        <taxon>Peduoviridae</taxon>
        <taxon>Maltschvirus</taxon>
        <taxon>Maltschvirus maltsch</taxon>
    </lineage>
</organism>
<evidence type="ECO:0000313" key="2">
    <source>
        <dbReference type="EMBL" id="CAB4181352.1"/>
    </source>
</evidence>
<proteinExistence type="predicted"/>
<protein>
    <submittedName>
        <fullName evidence="2">Uncharacterized protein</fullName>
    </submittedName>
</protein>
<gene>
    <name evidence="2" type="ORF">UFOVP1071_27</name>
</gene>